<evidence type="ECO:0000313" key="4">
    <source>
        <dbReference type="Proteomes" id="UP000058613"/>
    </source>
</evidence>
<dbReference type="InterPro" id="IPR002052">
    <property type="entry name" value="DNA_methylase_N6_adenine_CS"/>
</dbReference>
<evidence type="ECO:0000313" key="2">
    <source>
        <dbReference type="EMBL" id="ALL00908.1"/>
    </source>
</evidence>
<dbReference type="RefSeq" id="WP_055408545.1">
    <property type="nucleotide sequence ID" value="NZ_CP013011.1"/>
</dbReference>
<evidence type="ECO:0000313" key="3">
    <source>
        <dbReference type="EMBL" id="OWJ55474.1"/>
    </source>
</evidence>
<protein>
    <recommendedName>
        <fullName evidence="1">DUF1156 domain-containing protein</fullName>
    </recommendedName>
</protein>
<gene>
    <name evidence="3" type="ORF">Pdsh_01360</name>
    <name evidence="2" type="ORF">Pyrde_0858</name>
</gene>
<dbReference type="KEGG" id="pdl:Pyrde_0858"/>
<dbReference type="Proteomes" id="UP000196694">
    <property type="component" value="Unassembled WGS sequence"/>
</dbReference>
<dbReference type="PROSITE" id="PS00092">
    <property type="entry name" value="N6_MTASE"/>
    <property type="match status" value="1"/>
</dbReference>
<reference evidence="3 5" key="2">
    <citation type="submission" date="2017-05" db="EMBL/GenBank/DDBJ databases">
        <title>The draft genome of the hyperthermophilic archaeon 'Pyrodictium delaneyi strain Hulk', an iron and nitrate reducer, reveals the capacity for sulfate reduction.</title>
        <authorList>
            <person name="Demey L.M."/>
            <person name="Miller C."/>
            <person name="Manzella M."/>
            <person name="Reguera G."/>
            <person name="Kashefi K."/>
        </authorList>
    </citation>
    <scope>NUCLEOTIDE SEQUENCE [LARGE SCALE GENOMIC DNA]</scope>
    <source>
        <strain evidence="3 5">Hulk</strain>
    </source>
</reference>
<dbReference type="PATRIC" id="fig|1273541.4.peg.926"/>
<dbReference type="Pfam" id="PF03602">
    <property type="entry name" value="Cons_hypoth95"/>
    <property type="match status" value="1"/>
</dbReference>
<dbReference type="AlphaFoldDB" id="A0A0P0N2X6"/>
<dbReference type="SUPFAM" id="SSF53335">
    <property type="entry name" value="S-adenosyl-L-methionine-dependent methyltransferases"/>
    <property type="match status" value="1"/>
</dbReference>
<dbReference type="Proteomes" id="UP000058613">
    <property type="component" value="Chromosome"/>
</dbReference>
<proteinExistence type="predicted"/>
<reference evidence="2 4" key="1">
    <citation type="submission" date="2015-10" db="EMBL/GenBank/DDBJ databases">
        <title>Complete genome sequence of hyperthermophilic archaeon Pyrodictium delaneyi Su06.</title>
        <authorList>
            <person name="Jung J.-H."/>
            <person name="Lin J."/>
            <person name="Holden J.F."/>
            <person name="Park C.-S."/>
        </authorList>
    </citation>
    <scope>NUCLEOTIDE SEQUENCE [LARGE SCALE GENOMIC DNA]</scope>
    <source>
        <strain evidence="2 4">Su06</strain>
    </source>
</reference>
<dbReference type="GO" id="GO:0032259">
    <property type="term" value="P:methylation"/>
    <property type="evidence" value="ECO:0007669"/>
    <property type="project" value="InterPro"/>
</dbReference>
<dbReference type="OrthoDB" id="93530at2157"/>
<dbReference type="EMBL" id="CP013011">
    <property type="protein sequence ID" value="ALL00908.1"/>
    <property type="molecule type" value="Genomic_DNA"/>
</dbReference>
<evidence type="ECO:0000259" key="1">
    <source>
        <dbReference type="Pfam" id="PF06634"/>
    </source>
</evidence>
<dbReference type="InterPro" id="IPR009537">
    <property type="entry name" value="DUF1156"/>
</dbReference>
<organism evidence="2 4">
    <name type="scientific">Pyrodictium delaneyi</name>
    <dbReference type="NCBI Taxonomy" id="1273541"/>
    <lineage>
        <taxon>Archaea</taxon>
        <taxon>Thermoproteota</taxon>
        <taxon>Thermoprotei</taxon>
        <taxon>Desulfurococcales</taxon>
        <taxon>Pyrodictiaceae</taxon>
        <taxon>Pyrodictium</taxon>
    </lineage>
</organism>
<evidence type="ECO:0000313" key="5">
    <source>
        <dbReference type="Proteomes" id="UP000196694"/>
    </source>
</evidence>
<dbReference type="STRING" id="1273541.Pyrde_0858"/>
<dbReference type="Gene3D" id="3.40.50.150">
    <property type="entry name" value="Vaccinia Virus protein VP39"/>
    <property type="match status" value="1"/>
</dbReference>
<feature type="domain" description="DUF1156" evidence="1">
    <location>
        <begin position="9"/>
        <end position="57"/>
    </location>
</feature>
<dbReference type="InterPro" id="IPR029063">
    <property type="entry name" value="SAM-dependent_MTases_sf"/>
</dbReference>
<keyword evidence="5" id="KW-1185">Reference proteome</keyword>
<accession>A0A0P0N2X6</accession>
<dbReference type="GeneID" id="26099197"/>
<dbReference type="GO" id="GO:0003676">
    <property type="term" value="F:nucleic acid binding"/>
    <property type="evidence" value="ECO:0007669"/>
    <property type="project" value="InterPro"/>
</dbReference>
<dbReference type="EMBL" id="NCQP01000001">
    <property type="protein sequence ID" value="OWJ55474.1"/>
    <property type="molecule type" value="Genomic_DNA"/>
</dbReference>
<dbReference type="GO" id="GO:0008168">
    <property type="term" value="F:methyltransferase activity"/>
    <property type="evidence" value="ECO:0007669"/>
    <property type="project" value="InterPro"/>
</dbReference>
<dbReference type="Pfam" id="PF06634">
    <property type="entry name" value="DUF1156"/>
    <property type="match status" value="1"/>
</dbReference>
<name>A0A0P0N2X6_9CREN</name>
<sequence>MEPLIAHYYPTKEAGEESQRERGTRIPPPLFYLHLWWARRPLAASRATVAALAVDTNKPPDKRFVEELLQAIKLVPGLPRPAYNYSPDREWIARHSRVKEATLLDPFAGGGSIPLEALRLGFKKVVAVEYNPVAYIILKATLEYPLRYGKKLVKDVEYWAKWLVENVRRELAPYYPPHPKGRPTNYIWVRVYTCPDGKKVPSLSNPILSKDNKIALKLEGFDEEGNPILRVVNVNDVSKAKEQYATIRRKKLRCPTATLDSKELQRQYQEAMKQWEEEGRYGYHPAVLAAVKLEDGSYAEPTQEMIEAYRKAEQYLREHWDELLAEDLIPAEQIPEGEKTREVLLRGIDKFYKLFNARQLLVHAIVVKYIREAYQEMLNKGYDEDYAKAVVTYLALGHGKLLDYSSTMTMWHIKGVIGHTFARHAYTFGNDFAEGDIIPGNKQGDLLSWVFFSNTGIVKALERIVGLLEGASGEVEVVLGDAADPATYAGVDGIDFVVADPPYYDNVQYGELSDFFYVWFKRSLGELYPEAFVWDTVPKDSEIVVNRARGRDGAWFESRLRAVFELVREQGAGRLAVMYAHRSSEGLYAMFGALLGAGWKPVGVWGVAAEQPRSQHIVGKAAARSMLVIGAVPRSGGSGCFWDARLQRRVEEAVEAAVRETLGLGLGLVDAVLAGVGAAFRVAGECWPLQRLEGGVVGVREVVDLASRVASRAVTREVLRAEIDPLSTMYFLARVVYGEPEYDELRRLGYAAGLSHEVFIERFTKGSRTSRGRKVYPLKRLDEIDAVLRPGSLVEALAVAVRRFLVAGVEEALEALREAGYGLDTAVCRYVEALMADSEGGEKKALQGIYAACVQRGLAGGRGGRGPGEGSGGQRTLVEFLGRR</sequence>